<gene>
    <name evidence="1" type="ORF">NA56DRAFT_696840</name>
</gene>
<dbReference type="Proteomes" id="UP000235672">
    <property type="component" value="Unassembled WGS sequence"/>
</dbReference>
<accession>A0A2J6QNH6</accession>
<proteinExistence type="predicted"/>
<dbReference type="EMBL" id="KZ613465">
    <property type="protein sequence ID" value="PMD27825.1"/>
    <property type="molecule type" value="Genomic_DNA"/>
</dbReference>
<keyword evidence="2" id="KW-1185">Reference proteome</keyword>
<protein>
    <submittedName>
        <fullName evidence="1">Uncharacterized protein</fullName>
    </submittedName>
</protein>
<evidence type="ECO:0000313" key="2">
    <source>
        <dbReference type="Proteomes" id="UP000235672"/>
    </source>
</evidence>
<reference evidence="1 2" key="1">
    <citation type="submission" date="2016-05" db="EMBL/GenBank/DDBJ databases">
        <title>A degradative enzymes factory behind the ericoid mycorrhizal symbiosis.</title>
        <authorList>
            <consortium name="DOE Joint Genome Institute"/>
            <person name="Martino E."/>
            <person name="Morin E."/>
            <person name="Grelet G."/>
            <person name="Kuo A."/>
            <person name="Kohler A."/>
            <person name="Daghino S."/>
            <person name="Barry K."/>
            <person name="Choi C."/>
            <person name="Cichocki N."/>
            <person name="Clum A."/>
            <person name="Copeland A."/>
            <person name="Hainaut M."/>
            <person name="Haridas S."/>
            <person name="Labutti K."/>
            <person name="Lindquist E."/>
            <person name="Lipzen A."/>
            <person name="Khouja H.-R."/>
            <person name="Murat C."/>
            <person name="Ohm R."/>
            <person name="Olson A."/>
            <person name="Spatafora J."/>
            <person name="Veneault-Fourrey C."/>
            <person name="Henrissat B."/>
            <person name="Grigoriev I."/>
            <person name="Martin F."/>
            <person name="Perotto S."/>
        </authorList>
    </citation>
    <scope>NUCLEOTIDE SEQUENCE [LARGE SCALE GENOMIC DNA]</scope>
    <source>
        <strain evidence="1 2">UAMH 7357</strain>
    </source>
</reference>
<name>A0A2J6QNH6_9HELO</name>
<organism evidence="1 2">
    <name type="scientific">Hyaloscypha hepaticicola</name>
    <dbReference type="NCBI Taxonomy" id="2082293"/>
    <lineage>
        <taxon>Eukaryota</taxon>
        <taxon>Fungi</taxon>
        <taxon>Dikarya</taxon>
        <taxon>Ascomycota</taxon>
        <taxon>Pezizomycotina</taxon>
        <taxon>Leotiomycetes</taxon>
        <taxon>Helotiales</taxon>
        <taxon>Hyaloscyphaceae</taxon>
        <taxon>Hyaloscypha</taxon>
    </lineage>
</organism>
<evidence type="ECO:0000313" key="1">
    <source>
        <dbReference type="EMBL" id="PMD27825.1"/>
    </source>
</evidence>
<dbReference type="OrthoDB" id="3553482at2759"/>
<dbReference type="AlphaFoldDB" id="A0A2J6QNH6"/>
<sequence>MNSPTSKPILLSINQESRQILLPHYSSPFQSLRICPHLRIQSLLINYNVDILFINIESRWPVHSDVLFRGLFGSRFDEVQVNLKRLAGTEYFWATLLEEARPRRMKGNRTEFLSEFVGLKEAVVVTEKLSAESPNARRLIEFEDLAEEDEEWRCLEEDIYPFFTPFRKKRYMERLCTAVERPCDSWKLGEIDWGHREHCGYFRKVIEHKDLHSIGARENRHGVHRV</sequence>